<evidence type="ECO:0000313" key="1">
    <source>
        <dbReference type="EMBL" id="KAF7844890.1"/>
    </source>
</evidence>
<keyword evidence="2" id="KW-1185">Reference proteome</keyword>
<dbReference type="Proteomes" id="UP000634136">
    <property type="component" value="Unassembled WGS sequence"/>
</dbReference>
<protein>
    <submittedName>
        <fullName evidence="1">Protein RICE SALT SENSITIVE 3</fullName>
    </submittedName>
</protein>
<name>A0A835CLU4_9FABA</name>
<evidence type="ECO:0000313" key="2">
    <source>
        <dbReference type="Proteomes" id="UP000634136"/>
    </source>
</evidence>
<reference evidence="1" key="1">
    <citation type="submission" date="2020-09" db="EMBL/GenBank/DDBJ databases">
        <title>Genome-Enabled Discovery of Anthraquinone Biosynthesis in Senna tora.</title>
        <authorList>
            <person name="Kang S.-H."/>
            <person name="Pandey R.P."/>
            <person name="Lee C.-M."/>
            <person name="Sim J.-S."/>
            <person name="Jeong J.-T."/>
            <person name="Choi B.-S."/>
            <person name="Jung M."/>
            <person name="Ginzburg D."/>
            <person name="Zhao K."/>
            <person name="Won S.Y."/>
            <person name="Oh T.-J."/>
            <person name="Yu Y."/>
            <person name="Kim N.-H."/>
            <person name="Lee O.R."/>
            <person name="Lee T.-H."/>
            <person name="Bashyal P."/>
            <person name="Kim T.-S."/>
            <person name="Lee W.-H."/>
            <person name="Kawkins C."/>
            <person name="Kim C.-K."/>
            <person name="Kim J.S."/>
            <person name="Ahn B.O."/>
            <person name="Rhee S.Y."/>
            <person name="Sohng J.K."/>
        </authorList>
    </citation>
    <scope>NUCLEOTIDE SEQUENCE</scope>
    <source>
        <tissue evidence="1">Leaf</tissue>
    </source>
</reference>
<comment type="caution">
    <text evidence="1">The sequence shown here is derived from an EMBL/GenBank/DDBJ whole genome shotgun (WGS) entry which is preliminary data.</text>
</comment>
<dbReference type="AlphaFoldDB" id="A0A835CLU4"/>
<dbReference type="OrthoDB" id="1459847at2759"/>
<dbReference type="EMBL" id="JAAIUW010000001">
    <property type="protein sequence ID" value="KAF7844890.1"/>
    <property type="molecule type" value="Genomic_DNA"/>
</dbReference>
<organism evidence="1 2">
    <name type="scientific">Senna tora</name>
    <dbReference type="NCBI Taxonomy" id="362788"/>
    <lineage>
        <taxon>Eukaryota</taxon>
        <taxon>Viridiplantae</taxon>
        <taxon>Streptophyta</taxon>
        <taxon>Embryophyta</taxon>
        <taxon>Tracheophyta</taxon>
        <taxon>Spermatophyta</taxon>
        <taxon>Magnoliopsida</taxon>
        <taxon>eudicotyledons</taxon>
        <taxon>Gunneridae</taxon>
        <taxon>Pentapetalae</taxon>
        <taxon>rosids</taxon>
        <taxon>fabids</taxon>
        <taxon>Fabales</taxon>
        <taxon>Fabaceae</taxon>
        <taxon>Caesalpinioideae</taxon>
        <taxon>Cassia clade</taxon>
        <taxon>Senna</taxon>
    </lineage>
</organism>
<proteinExistence type="predicted"/>
<accession>A0A835CLU4</accession>
<sequence length="71" mass="8347">MKFGKRLKQQIQETLPGWEDKLLVWEDGFCNFGGSSSGDYGKCELQPQLFFKMLYEIYNYGEEYIDVSSFN</sequence>
<gene>
    <name evidence="1" type="ORF">G2W53_001795</name>
</gene>